<dbReference type="PANTHER" id="PTHR22893">
    <property type="entry name" value="NADH OXIDOREDUCTASE-RELATED"/>
    <property type="match status" value="1"/>
</dbReference>
<proteinExistence type="inferred from homology"/>
<comment type="cofactor">
    <cofactor evidence="1">
        <name>FMN</name>
        <dbReference type="ChEBI" id="CHEBI:58210"/>
    </cofactor>
</comment>
<comment type="similarity">
    <text evidence="2">Belongs to the NADH:flavin oxidoreductase/NADH oxidase family.</text>
</comment>
<keyword evidence="4" id="KW-0288">FMN</keyword>
<dbReference type="AlphaFoldDB" id="A0A8T2RB05"/>
<keyword evidence="9" id="KW-1185">Reference proteome</keyword>
<dbReference type="GO" id="GO:0016628">
    <property type="term" value="F:oxidoreductase activity, acting on the CH-CH group of donors, NAD or NADP as acceptor"/>
    <property type="evidence" value="ECO:0007669"/>
    <property type="project" value="UniProtKB-ARBA"/>
</dbReference>
<dbReference type="Gene3D" id="3.20.20.70">
    <property type="entry name" value="Aldolase class I"/>
    <property type="match status" value="1"/>
</dbReference>
<keyword evidence="3" id="KW-0285">Flavoprotein</keyword>
<evidence type="ECO:0000256" key="5">
    <source>
        <dbReference type="ARBA" id="ARBA00022857"/>
    </source>
</evidence>
<evidence type="ECO:0000259" key="7">
    <source>
        <dbReference type="Pfam" id="PF00724"/>
    </source>
</evidence>
<accession>A0A8T2RB05</accession>
<evidence type="ECO:0000313" key="8">
    <source>
        <dbReference type="EMBL" id="KAH7292954.1"/>
    </source>
</evidence>
<evidence type="ECO:0000256" key="4">
    <source>
        <dbReference type="ARBA" id="ARBA00022643"/>
    </source>
</evidence>
<sequence length="435" mass="47859">MDPSRNSIGCQPPHDAGDDIFDTLLSPLDVGNMRLSHRAVLAPVTRCRALGYCPQEAHVAYYEQRASKGGLLITEAVSVCQEGIGFPHSPGIWSDDQVKKWQRVARAVHGKGAYIFCQLWHVGRASHKYYQPCVDGEGQLNGPVSSTGNKVPGPWKVRLPDGVMADYSDPRPLKPQEINIVVEQFRRAARNAMAAGFDGVEIHGAHGYLIDQFLKDGINDRQDEYGGSIRNRCRFALEVMSAVTEEIGAERTAMRISPIIDHLAATDSNPVALGLHLISHLNPMKLAYLHVTEPRMTSEGLKPPSMIADDGDKSLLLFRRAFQGRLMVSGGYTRETGMDAIREGAADLISYGRLFIANPDLPLRFALKAKLCDGDRSTYYTHDQVKGYVDYEMLTVSQMAAQVECASLLTPSSQMQLQEWGVMPQEGVMSGIASL</sequence>
<evidence type="ECO:0000256" key="2">
    <source>
        <dbReference type="ARBA" id="ARBA00005979"/>
    </source>
</evidence>
<dbReference type="PANTHER" id="PTHR22893:SF112">
    <property type="entry name" value="12-OXOPHYTODIENOATE REDUCTASE 3"/>
    <property type="match status" value="1"/>
</dbReference>
<protein>
    <recommendedName>
        <fullName evidence="7">NADH:flavin oxidoreductase/NADH oxidase N-terminal domain-containing protein</fullName>
    </recommendedName>
</protein>
<dbReference type="OMA" id="DQFWQDV"/>
<keyword evidence="6" id="KW-0560">Oxidoreductase</keyword>
<dbReference type="InterPro" id="IPR013785">
    <property type="entry name" value="Aldolase_TIM"/>
</dbReference>
<dbReference type="Pfam" id="PF00724">
    <property type="entry name" value="Oxidored_FMN"/>
    <property type="match status" value="1"/>
</dbReference>
<dbReference type="InterPro" id="IPR001155">
    <property type="entry name" value="OxRdtase_FMN_N"/>
</dbReference>
<gene>
    <name evidence="8" type="ORF">KP509_28G005100</name>
</gene>
<name>A0A8T2RB05_CERRI</name>
<dbReference type="FunFam" id="3.20.20.70:FF:000059">
    <property type="entry name" value="N-ethylmaleimide reductase, FMN-linked"/>
    <property type="match status" value="1"/>
</dbReference>
<dbReference type="CDD" id="cd02933">
    <property type="entry name" value="OYE_like_FMN"/>
    <property type="match status" value="1"/>
</dbReference>
<dbReference type="GO" id="GO:0010181">
    <property type="term" value="F:FMN binding"/>
    <property type="evidence" value="ECO:0007669"/>
    <property type="project" value="InterPro"/>
</dbReference>
<dbReference type="SUPFAM" id="SSF51395">
    <property type="entry name" value="FMN-linked oxidoreductases"/>
    <property type="match status" value="1"/>
</dbReference>
<dbReference type="OrthoDB" id="1663137at2759"/>
<feature type="domain" description="NADH:flavin oxidoreductase/NADH oxidase N-terminal" evidence="7">
    <location>
        <begin position="24"/>
        <end position="365"/>
    </location>
</feature>
<evidence type="ECO:0000256" key="1">
    <source>
        <dbReference type="ARBA" id="ARBA00001917"/>
    </source>
</evidence>
<reference evidence="8" key="1">
    <citation type="submission" date="2021-08" db="EMBL/GenBank/DDBJ databases">
        <title>WGS assembly of Ceratopteris richardii.</title>
        <authorList>
            <person name="Marchant D.B."/>
            <person name="Chen G."/>
            <person name="Jenkins J."/>
            <person name="Shu S."/>
            <person name="Leebens-Mack J."/>
            <person name="Grimwood J."/>
            <person name="Schmutz J."/>
            <person name="Soltis P."/>
            <person name="Soltis D."/>
            <person name="Chen Z.-H."/>
        </authorList>
    </citation>
    <scope>NUCLEOTIDE SEQUENCE</scope>
    <source>
        <strain evidence="8">Whitten #5841</strain>
        <tissue evidence="8">Leaf</tissue>
    </source>
</reference>
<dbReference type="InterPro" id="IPR045247">
    <property type="entry name" value="Oye-like"/>
</dbReference>
<evidence type="ECO:0000313" key="9">
    <source>
        <dbReference type="Proteomes" id="UP000825935"/>
    </source>
</evidence>
<organism evidence="8 9">
    <name type="scientific">Ceratopteris richardii</name>
    <name type="common">Triangle waterfern</name>
    <dbReference type="NCBI Taxonomy" id="49495"/>
    <lineage>
        <taxon>Eukaryota</taxon>
        <taxon>Viridiplantae</taxon>
        <taxon>Streptophyta</taxon>
        <taxon>Embryophyta</taxon>
        <taxon>Tracheophyta</taxon>
        <taxon>Polypodiopsida</taxon>
        <taxon>Polypodiidae</taxon>
        <taxon>Polypodiales</taxon>
        <taxon>Pteridineae</taxon>
        <taxon>Pteridaceae</taxon>
        <taxon>Parkerioideae</taxon>
        <taxon>Ceratopteris</taxon>
    </lineage>
</organism>
<dbReference type="EMBL" id="CM035433">
    <property type="protein sequence ID" value="KAH7292954.1"/>
    <property type="molecule type" value="Genomic_DNA"/>
</dbReference>
<keyword evidence="5" id="KW-0521">NADP</keyword>
<dbReference type="Proteomes" id="UP000825935">
    <property type="component" value="Chromosome 28"/>
</dbReference>
<evidence type="ECO:0000256" key="6">
    <source>
        <dbReference type="ARBA" id="ARBA00023002"/>
    </source>
</evidence>
<comment type="caution">
    <text evidence="8">The sequence shown here is derived from an EMBL/GenBank/DDBJ whole genome shotgun (WGS) entry which is preliminary data.</text>
</comment>
<evidence type="ECO:0000256" key="3">
    <source>
        <dbReference type="ARBA" id="ARBA00022630"/>
    </source>
</evidence>
<dbReference type="GO" id="GO:0005829">
    <property type="term" value="C:cytosol"/>
    <property type="evidence" value="ECO:0007669"/>
    <property type="project" value="UniProtKB-ARBA"/>
</dbReference>